<dbReference type="GO" id="GO:0015031">
    <property type="term" value="P:protein transport"/>
    <property type="evidence" value="ECO:0007669"/>
    <property type="project" value="UniProtKB-KW"/>
</dbReference>
<proteinExistence type="inferred from homology"/>
<dbReference type="PANTHER" id="PTHR13043:SF1">
    <property type="entry name" value="EXOCYST COMPLEX COMPONENT 2"/>
    <property type="match status" value="1"/>
</dbReference>
<dbReference type="GO" id="GO:0000145">
    <property type="term" value="C:exocyst"/>
    <property type="evidence" value="ECO:0007669"/>
    <property type="project" value="UniProtKB-UniRule"/>
</dbReference>
<dbReference type="InterPro" id="IPR029175">
    <property type="entry name" value="EXOC2/Sec5"/>
</dbReference>
<dbReference type="PROSITE" id="PS50200">
    <property type="entry name" value="RA"/>
    <property type="match status" value="1"/>
</dbReference>
<comment type="subunit">
    <text evidence="4">Component of the exocyst complex.</text>
</comment>
<dbReference type="GO" id="GO:0006887">
    <property type="term" value="P:exocytosis"/>
    <property type="evidence" value="ECO:0007669"/>
    <property type="project" value="UniProtKB-KW"/>
</dbReference>
<evidence type="ECO:0000256" key="5">
    <source>
        <dbReference type="SAM" id="MobiDB-lite"/>
    </source>
</evidence>
<evidence type="ECO:0000256" key="2">
    <source>
        <dbReference type="ARBA" id="ARBA00022448"/>
    </source>
</evidence>
<keyword evidence="3 4" id="KW-0268">Exocytosis</keyword>
<dbReference type="InterPro" id="IPR039481">
    <property type="entry name" value="EXOC2/Sec5_N_dom"/>
</dbReference>
<feature type="compositionally biased region" description="Low complexity" evidence="5">
    <location>
        <begin position="1"/>
        <end position="17"/>
    </location>
</feature>
<evidence type="ECO:0000256" key="3">
    <source>
        <dbReference type="ARBA" id="ARBA00022483"/>
    </source>
</evidence>
<keyword evidence="2 4" id="KW-0813">Transport</keyword>
<dbReference type="PANTHER" id="PTHR13043">
    <property type="entry name" value="EXOCYST COMPLEX COMPONENT SEC5"/>
    <property type="match status" value="1"/>
</dbReference>
<name>A0A151Z6Z5_TIELA</name>
<feature type="domain" description="Ras-associating" evidence="6">
    <location>
        <begin position="405"/>
        <end position="498"/>
    </location>
</feature>
<organism evidence="7 8">
    <name type="scientific">Tieghemostelium lacteum</name>
    <name type="common">Slime mold</name>
    <name type="synonym">Dictyostelium lacteum</name>
    <dbReference type="NCBI Taxonomy" id="361077"/>
    <lineage>
        <taxon>Eukaryota</taxon>
        <taxon>Amoebozoa</taxon>
        <taxon>Evosea</taxon>
        <taxon>Eumycetozoa</taxon>
        <taxon>Dictyostelia</taxon>
        <taxon>Dictyosteliales</taxon>
        <taxon>Raperosteliaceae</taxon>
        <taxon>Tieghemostelium</taxon>
    </lineage>
</organism>
<evidence type="ECO:0000256" key="1">
    <source>
        <dbReference type="ARBA" id="ARBA00010578"/>
    </source>
</evidence>
<feature type="region of interest" description="Disordered" evidence="5">
    <location>
        <begin position="730"/>
        <end position="751"/>
    </location>
</feature>
<comment type="function">
    <text evidence="4">Component of the exocyst complex involved in the docking of exocytic vesicles with fusion sites on the plasma membrane.</text>
</comment>
<feature type="compositionally biased region" description="Acidic residues" evidence="5">
    <location>
        <begin position="18"/>
        <end position="28"/>
    </location>
</feature>
<dbReference type="STRING" id="361077.A0A151Z6Z5"/>
<evidence type="ECO:0000313" key="8">
    <source>
        <dbReference type="Proteomes" id="UP000076078"/>
    </source>
</evidence>
<dbReference type="InParanoid" id="A0A151Z6Z5"/>
<keyword evidence="4" id="KW-0653">Protein transport</keyword>
<protein>
    <recommendedName>
        <fullName evidence="4">Exocyst complex component 2</fullName>
    </recommendedName>
</protein>
<evidence type="ECO:0000256" key="4">
    <source>
        <dbReference type="RuleBase" id="RU365069"/>
    </source>
</evidence>
<comment type="caution">
    <text evidence="7">The sequence shown here is derived from an EMBL/GenBank/DDBJ whole genome shotgun (WGS) entry which is preliminary data.</text>
</comment>
<accession>A0A151Z6Z5</accession>
<dbReference type="Pfam" id="PF15469">
    <property type="entry name" value="Sec5"/>
    <property type="match status" value="1"/>
</dbReference>
<feature type="region of interest" description="Disordered" evidence="5">
    <location>
        <begin position="1"/>
        <end position="33"/>
    </location>
</feature>
<dbReference type="Proteomes" id="UP000076078">
    <property type="component" value="Unassembled WGS sequence"/>
</dbReference>
<dbReference type="GO" id="GO:0007165">
    <property type="term" value="P:signal transduction"/>
    <property type="evidence" value="ECO:0007669"/>
    <property type="project" value="InterPro"/>
</dbReference>
<evidence type="ECO:0000313" key="7">
    <source>
        <dbReference type="EMBL" id="KYQ89708.1"/>
    </source>
</evidence>
<keyword evidence="8" id="KW-1185">Reference proteome</keyword>
<dbReference type="InterPro" id="IPR000159">
    <property type="entry name" value="RA_dom"/>
</dbReference>
<reference evidence="7 8" key="1">
    <citation type="submission" date="2015-12" db="EMBL/GenBank/DDBJ databases">
        <title>Dictyostelia acquired genes for synthesis and detection of signals that induce cell-type specialization by lateral gene transfer from prokaryotes.</title>
        <authorList>
            <person name="Gloeckner G."/>
            <person name="Schaap P."/>
        </authorList>
    </citation>
    <scope>NUCLEOTIDE SEQUENCE [LARGE SCALE GENOMIC DNA]</scope>
    <source>
        <strain evidence="7 8">TK</strain>
    </source>
</reference>
<dbReference type="OrthoDB" id="26242at2759"/>
<dbReference type="OMA" id="FEHFVKC"/>
<dbReference type="AlphaFoldDB" id="A0A151Z6Z5"/>
<evidence type="ECO:0000259" key="6">
    <source>
        <dbReference type="PROSITE" id="PS50200"/>
    </source>
</evidence>
<dbReference type="EMBL" id="LODT01000039">
    <property type="protein sequence ID" value="KYQ89708.1"/>
    <property type="molecule type" value="Genomic_DNA"/>
</dbReference>
<dbReference type="FunCoup" id="A0A151Z6Z5">
    <property type="interactions" value="3"/>
</dbReference>
<comment type="similarity">
    <text evidence="1 4">Belongs to the SEC5 family.</text>
</comment>
<sequence length="989" mass="113429">MAKSDSSSETSSLTTSESESEYEEEVDLEPTNWTKLKDGWQEFLEDESAFFIPTEDQSKSGDGSQIISSIDDGNKFYDPLGILKIPPRKVNVLKNHLLSLESEEFSPISYLSEVHSQTTFKELSLGMSKLKEALSSKAIEIKFLVKENFEHFVKCKDTVDDLCYDLITGTKMLEDMSGSITKIIDKTSKVYHPLLRGKMDADHIRKVLTLLNKYKVIFKLPGKISENIKNQEFEKVVHNYKNAKTLITSNQKKPFQKILLDIERIIEEFRVQLFTTLREPQSKPDQLKKVIKVLMEIGNGKGEFAMVGDPCWYYLSHKHKAITLLIKQCSEDTTISNHKIIRKLSILLLSNIPNLYKMGRAYIEGKFDTEQQSQKITSKMELEKISGRNGHQRTQSQSGKVKELKTVSVVIHYLDESFSNFRVDKLKKVQDLIDQCKKRFIDTEGETYCLYKLSVKKSKDINRIKLVELSPDDIPYKLQKKWIQKSSNHKFLFKRKDEEYQNASESTHVVQKDLVSSYKQHKKQNSMATASVNEENFKNIVVELLQLYCSRVEKLFFDQTNNLTVTSSNANQDFSANMVENVNEVLKCQEMLHQLGMSDQYLQSVHQLVETLILHFVSQICSEMIAEVSFLYLLEDWVPNEFDDIIITGNQVDGMITTKLLGEFVQTIKKSLDKLSFLSNHQTLLSHVEVSLCEAIESFGDCLHSLAFQNNKDLELIENILKQYQEEGGDDNLIDTDQKPDTNNKATSQKSNVNSSQKLLLTLSNCSTVVSKTAVQLRGYYFTMFHQTCNIKKVIEKLGVLERLILEKYVQEKNVVLGEILTRGIMNNQWITSSTTQLPTKVNAYVLSILTKLVFIHNEIIQTINSLDIASAIITRIYEFILMSLKFTYSQIDPLFISTSGKFQIFLDVLFLENILDSYNNEKILKLSQLFKKDLNSNMSFSNASTKSPYQSSQSSNQFNTSTASKLLDQTLQKNLEKSYLLFSCFKLN</sequence>
<gene>
    <name evidence="7" type="ORF">DLAC_09677</name>
</gene>
<dbReference type="GO" id="GO:0006893">
    <property type="term" value="P:Golgi to plasma membrane transport"/>
    <property type="evidence" value="ECO:0007669"/>
    <property type="project" value="UniProtKB-UniRule"/>
</dbReference>